<dbReference type="Proteomes" id="UP000596742">
    <property type="component" value="Unassembled WGS sequence"/>
</dbReference>
<reference evidence="1" key="1">
    <citation type="submission" date="2018-11" db="EMBL/GenBank/DDBJ databases">
        <authorList>
            <person name="Alioto T."/>
            <person name="Alioto T."/>
        </authorList>
    </citation>
    <scope>NUCLEOTIDE SEQUENCE</scope>
</reference>
<dbReference type="EMBL" id="UYJE01002512">
    <property type="protein sequence ID" value="VDI11420.1"/>
    <property type="molecule type" value="Genomic_DNA"/>
</dbReference>
<evidence type="ECO:0000313" key="1">
    <source>
        <dbReference type="EMBL" id="VDI11420.1"/>
    </source>
</evidence>
<keyword evidence="2" id="KW-1185">Reference proteome</keyword>
<gene>
    <name evidence="1" type="ORF">MGAL_10B024922</name>
</gene>
<organism evidence="1 2">
    <name type="scientific">Mytilus galloprovincialis</name>
    <name type="common">Mediterranean mussel</name>
    <dbReference type="NCBI Taxonomy" id="29158"/>
    <lineage>
        <taxon>Eukaryota</taxon>
        <taxon>Metazoa</taxon>
        <taxon>Spiralia</taxon>
        <taxon>Lophotrochozoa</taxon>
        <taxon>Mollusca</taxon>
        <taxon>Bivalvia</taxon>
        <taxon>Autobranchia</taxon>
        <taxon>Pteriomorphia</taxon>
        <taxon>Mytilida</taxon>
        <taxon>Mytiloidea</taxon>
        <taxon>Mytilidae</taxon>
        <taxon>Mytilinae</taxon>
        <taxon>Mytilus</taxon>
    </lineage>
</organism>
<evidence type="ECO:0000313" key="2">
    <source>
        <dbReference type="Proteomes" id="UP000596742"/>
    </source>
</evidence>
<name>A0A8B6CY98_MYTGA</name>
<accession>A0A8B6CY98</accession>
<protein>
    <submittedName>
        <fullName evidence="1">Uncharacterized protein</fullName>
    </submittedName>
</protein>
<comment type="caution">
    <text evidence="1">The sequence shown here is derived from an EMBL/GenBank/DDBJ whole genome shotgun (WGS) entry which is preliminary data.</text>
</comment>
<sequence length="69" mass="7727">MAEAVSDPLPVSLNPIVLKNGCYENPWKGFKFPGLGGLLKFIFISKDNSNIPRSQELDKTLLPVEKTYF</sequence>
<dbReference type="AlphaFoldDB" id="A0A8B6CY98"/>
<proteinExistence type="predicted"/>